<gene>
    <name evidence="2" type="ORF">D7I44_08665</name>
</gene>
<dbReference type="PROSITE" id="PS50995">
    <property type="entry name" value="HTH_MARR_2"/>
    <property type="match status" value="1"/>
</dbReference>
<dbReference type="Pfam" id="PF12802">
    <property type="entry name" value="MarR_2"/>
    <property type="match status" value="1"/>
</dbReference>
<protein>
    <submittedName>
        <fullName evidence="2">MarR family transcriptional regulator</fullName>
    </submittedName>
</protein>
<dbReference type="KEGG" id="gry:D7I44_08665"/>
<accession>A0A387BLT8</accession>
<dbReference type="InterPro" id="IPR036388">
    <property type="entry name" value="WH-like_DNA-bd_sf"/>
</dbReference>
<dbReference type="GO" id="GO:0003700">
    <property type="term" value="F:DNA-binding transcription factor activity"/>
    <property type="evidence" value="ECO:0007669"/>
    <property type="project" value="InterPro"/>
</dbReference>
<sequence>MTNRGPEPWQPVAFLLAQVGGFAAQRFAERVGELGLQPSDVGILRIISRHEGALSQQILAGFLGVGPSRVVALIDGLEKKGLVARARSARDRRNYELTLTDAGRDVMARMRQVGSAHDRDLTGSLTADERATLGALLGKLAAVHGLAEGVHPGYRS</sequence>
<dbReference type="EMBL" id="CP032624">
    <property type="protein sequence ID" value="AYG03598.1"/>
    <property type="molecule type" value="Genomic_DNA"/>
</dbReference>
<dbReference type="InterPro" id="IPR000835">
    <property type="entry name" value="HTH_MarR-typ"/>
</dbReference>
<dbReference type="RefSeq" id="WP_120789130.1">
    <property type="nucleotide sequence ID" value="NZ_CP032624.1"/>
</dbReference>
<dbReference type="PRINTS" id="PR00598">
    <property type="entry name" value="HTHMARR"/>
</dbReference>
<evidence type="ECO:0000259" key="1">
    <source>
        <dbReference type="PROSITE" id="PS50995"/>
    </source>
</evidence>
<dbReference type="GO" id="GO:0006950">
    <property type="term" value="P:response to stress"/>
    <property type="evidence" value="ECO:0007669"/>
    <property type="project" value="TreeGrafter"/>
</dbReference>
<dbReference type="InterPro" id="IPR036390">
    <property type="entry name" value="WH_DNA-bd_sf"/>
</dbReference>
<dbReference type="PANTHER" id="PTHR33164">
    <property type="entry name" value="TRANSCRIPTIONAL REGULATOR, MARR FAMILY"/>
    <property type="match status" value="1"/>
</dbReference>
<feature type="domain" description="HTH marR-type" evidence="1">
    <location>
        <begin position="9"/>
        <end position="142"/>
    </location>
</feature>
<name>A0A387BLT8_9MICO</name>
<dbReference type="PANTHER" id="PTHR33164:SF89">
    <property type="entry name" value="MARR FAMILY REGULATORY PROTEIN"/>
    <property type="match status" value="1"/>
</dbReference>
<dbReference type="InterPro" id="IPR039422">
    <property type="entry name" value="MarR/SlyA-like"/>
</dbReference>
<organism evidence="2 3">
    <name type="scientific">Gryllotalpicola protaetiae</name>
    <dbReference type="NCBI Taxonomy" id="2419771"/>
    <lineage>
        <taxon>Bacteria</taxon>
        <taxon>Bacillati</taxon>
        <taxon>Actinomycetota</taxon>
        <taxon>Actinomycetes</taxon>
        <taxon>Micrococcales</taxon>
        <taxon>Microbacteriaceae</taxon>
        <taxon>Gryllotalpicola</taxon>
    </lineage>
</organism>
<reference evidence="2 3" key="1">
    <citation type="submission" date="2018-09" db="EMBL/GenBank/DDBJ databases">
        <title>Genome sequencing of strain 2DFW10M-5.</title>
        <authorList>
            <person name="Heo J."/>
            <person name="Kim S.-J."/>
            <person name="Kwon S.-W."/>
        </authorList>
    </citation>
    <scope>NUCLEOTIDE SEQUENCE [LARGE SCALE GENOMIC DNA]</scope>
    <source>
        <strain evidence="2 3">2DFW10M-5</strain>
    </source>
</reference>
<proteinExistence type="predicted"/>
<keyword evidence="3" id="KW-1185">Reference proteome</keyword>
<dbReference type="AlphaFoldDB" id="A0A387BLT8"/>
<dbReference type="SUPFAM" id="SSF46785">
    <property type="entry name" value="Winged helix' DNA-binding domain"/>
    <property type="match status" value="1"/>
</dbReference>
<dbReference type="Proteomes" id="UP000275069">
    <property type="component" value="Chromosome"/>
</dbReference>
<evidence type="ECO:0000313" key="3">
    <source>
        <dbReference type="Proteomes" id="UP000275069"/>
    </source>
</evidence>
<dbReference type="SMART" id="SM00347">
    <property type="entry name" value="HTH_MARR"/>
    <property type="match status" value="1"/>
</dbReference>
<dbReference type="Gene3D" id="1.10.10.10">
    <property type="entry name" value="Winged helix-like DNA-binding domain superfamily/Winged helix DNA-binding domain"/>
    <property type="match status" value="1"/>
</dbReference>
<evidence type="ECO:0000313" key="2">
    <source>
        <dbReference type="EMBL" id="AYG03598.1"/>
    </source>
</evidence>
<dbReference type="OrthoDB" id="4462574at2"/>